<reference evidence="1 2" key="1">
    <citation type="submission" date="2018-09" db="EMBL/GenBank/DDBJ databases">
        <title>The draft genome of Acinetobacter sp. strains.</title>
        <authorList>
            <person name="Qin J."/>
            <person name="Feng Y."/>
            <person name="Zong Z."/>
        </authorList>
    </citation>
    <scope>NUCLEOTIDE SEQUENCE [LARGE SCALE GENOMIC DNA]</scope>
    <source>
        <strain evidence="1 2">WCHAc060005</strain>
    </source>
</reference>
<evidence type="ECO:0000313" key="2">
    <source>
        <dbReference type="Proteomes" id="UP000280271"/>
    </source>
</evidence>
<sequence length="164" mass="18092">MGYLKENEALQDKVDALDLSGVAIGSISYLPALDSSHVPEWIGEFLRYAHSSDISRLSESWPAMEAVYKSFQECSSRDEAGFLQELAIDLKHDCDYPFFVGLKVCKSIYSVNLDEDGNVAGCGSSWSSYSETAILAMSMEDAIEQATALGMANLKDWHFKNAID</sequence>
<gene>
    <name evidence="1" type="ORF">D9K81_14805</name>
</gene>
<dbReference type="Proteomes" id="UP000280271">
    <property type="component" value="Unassembled WGS sequence"/>
</dbReference>
<proteinExistence type="predicted"/>
<keyword evidence="2" id="KW-1185">Reference proteome</keyword>
<dbReference type="RefSeq" id="WP_121523565.1">
    <property type="nucleotide sequence ID" value="NZ_RCHC01000019.1"/>
</dbReference>
<accession>A0ABX9TT81</accession>
<protein>
    <submittedName>
        <fullName evidence="1">Uncharacterized protein</fullName>
    </submittedName>
</protein>
<name>A0ABX9TT81_9GAMM</name>
<organism evidence="1 2">
    <name type="scientific">Acinetobacter chengduensis</name>
    <dbReference type="NCBI Taxonomy" id="2420890"/>
    <lineage>
        <taxon>Bacteria</taxon>
        <taxon>Pseudomonadati</taxon>
        <taxon>Pseudomonadota</taxon>
        <taxon>Gammaproteobacteria</taxon>
        <taxon>Moraxellales</taxon>
        <taxon>Moraxellaceae</taxon>
        <taxon>Acinetobacter</taxon>
    </lineage>
</organism>
<comment type="caution">
    <text evidence="1">The sequence shown here is derived from an EMBL/GenBank/DDBJ whole genome shotgun (WGS) entry which is preliminary data.</text>
</comment>
<dbReference type="EMBL" id="RCHC01000019">
    <property type="protein sequence ID" value="RLL19021.1"/>
    <property type="molecule type" value="Genomic_DNA"/>
</dbReference>
<evidence type="ECO:0000313" key="1">
    <source>
        <dbReference type="EMBL" id="RLL19021.1"/>
    </source>
</evidence>